<protein>
    <recommendedName>
        <fullName evidence="1">AAA+ ATPase At3g28540-like C-terminal domain-containing protein</fullName>
    </recommendedName>
</protein>
<dbReference type="Pfam" id="PF25568">
    <property type="entry name" value="AAA_lid_At3g28540"/>
    <property type="match status" value="1"/>
</dbReference>
<dbReference type="Proteomes" id="UP000636709">
    <property type="component" value="Unassembled WGS sequence"/>
</dbReference>
<evidence type="ECO:0000313" key="3">
    <source>
        <dbReference type="Proteomes" id="UP000636709"/>
    </source>
</evidence>
<keyword evidence="3" id="KW-1185">Reference proteome</keyword>
<name>A0A835EAG7_9POAL</name>
<dbReference type="EMBL" id="JACEFO010002208">
    <property type="protein sequence ID" value="KAF8673329.1"/>
    <property type="molecule type" value="Genomic_DNA"/>
</dbReference>
<dbReference type="AlphaFoldDB" id="A0A835EAG7"/>
<feature type="domain" description="AAA+ ATPase At3g28540-like C-terminal" evidence="1">
    <location>
        <begin position="10"/>
        <end position="86"/>
    </location>
</feature>
<dbReference type="PANTHER" id="PTHR23070">
    <property type="entry name" value="BCS1 AAA-TYPE ATPASE"/>
    <property type="match status" value="1"/>
</dbReference>
<evidence type="ECO:0000259" key="1">
    <source>
        <dbReference type="Pfam" id="PF25568"/>
    </source>
</evidence>
<organism evidence="2 3">
    <name type="scientific">Digitaria exilis</name>
    <dbReference type="NCBI Taxonomy" id="1010633"/>
    <lineage>
        <taxon>Eukaryota</taxon>
        <taxon>Viridiplantae</taxon>
        <taxon>Streptophyta</taxon>
        <taxon>Embryophyta</taxon>
        <taxon>Tracheophyta</taxon>
        <taxon>Spermatophyta</taxon>
        <taxon>Magnoliopsida</taxon>
        <taxon>Liliopsida</taxon>
        <taxon>Poales</taxon>
        <taxon>Poaceae</taxon>
        <taxon>PACMAD clade</taxon>
        <taxon>Panicoideae</taxon>
        <taxon>Panicodae</taxon>
        <taxon>Paniceae</taxon>
        <taxon>Anthephorinae</taxon>
        <taxon>Digitaria</taxon>
    </lineage>
</organism>
<dbReference type="InterPro" id="IPR050747">
    <property type="entry name" value="Mitochondrial_chaperone_BCS1"/>
</dbReference>
<evidence type="ECO:0000313" key="2">
    <source>
        <dbReference type="EMBL" id="KAF8673329.1"/>
    </source>
</evidence>
<dbReference type="OrthoDB" id="693782at2759"/>
<proteinExistence type="predicted"/>
<sequence>MDKHIEMSYCRCEAFKLLASNYLDITENQLFELFGEIQQLLEEVNMCPSDVAEHLMRTENRDADACLQGLVVALRDARDMAIKEKEKAKEEGEIDGERGYSWNQIEAIYNNRRI</sequence>
<dbReference type="InterPro" id="IPR058017">
    <property type="entry name" value="At3g28540-like_C"/>
</dbReference>
<dbReference type="Gene3D" id="6.10.280.40">
    <property type="match status" value="1"/>
</dbReference>
<comment type="caution">
    <text evidence="2">The sequence shown here is derived from an EMBL/GenBank/DDBJ whole genome shotgun (WGS) entry which is preliminary data.</text>
</comment>
<gene>
    <name evidence="2" type="ORF">HU200_048887</name>
</gene>
<accession>A0A835EAG7</accession>
<reference evidence="2" key="1">
    <citation type="submission" date="2020-07" db="EMBL/GenBank/DDBJ databases">
        <title>Genome sequence and genetic diversity analysis of an under-domesticated orphan crop, white fonio (Digitaria exilis).</title>
        <authorList>
            <person name="Bennetzen J.L."/>
            <person name="Chen S."/>
            <person name="Ma X."/>
            <person name="Wang X."/>
            <person name="Yssel A.E.J."/>
            <person name="Chaluvadi S.R."/>
            <person name="Johnson M."/>
            <person name="Gangashetty P."/>
            <person name="Hamidou F."/>
            <person name="Sanogo M.D."/>
            <person name="Zwaenepoel A."/>
            <person name="Wallace J."/>
            <person name="Van De Peer Y."/>
            <person name="Van Deynze A."/>
        </authorList>
    </citation>
    <scope>NUCLEOTIDE SEQUENCE</scope>
    <source>
        <tissue evidence="2">Leaves</tissue>
    </source>
</reference>